<dbReference type="GeneTree" id="ENSGT00940000158936"/>
<proteinExistence type="predicted"/>
<dbReference type="OMA" id="WNSARPR"/>
<reference evidence="3" key="2">
    <citation type="submission" date="2025-08" db="UniProtKB">
        <authorList>
            <consortium name="Ensembl"/>
        </authorList>
    </citation>
    <scope>IDENTIFICATION</scope>
</reference>
<feature type="compositionally biased region" description="Low complexity" evidence="1">
    <location>
        <begin position="124"/>
        <end position="134"/>
    </location>
</feature>
<feature type="domain" description="BAG" evidence="2">
    <location>
        <begin position="314"/>
        <end position="391"/>
    </location>
</feature>
<feature type="compositionally biased region" description="Pro residues" evidence="1">
    <location>
        <begin position="246"/>
        <end position="265"/>
    </location>
</feature>
<dbReference type="Proteomes" id="UP000472265">
    <property type="component" value="Chromosome 5"/>
</dbReference>
<accession>A0A671VUB7</accession>
<dbReference type="InterPro" id="IPR036533">
    <property type="entry name" value="BAG_dom_sf"/>
</dbReference>
<dbReference type="OrthoDB" id="8614100at2759"/>
<reference evidence="3" key="1">
    <citation type="submission" date="2021-04" db="EMBL/GenBank/DDBJ databases">
        <authorList>
            <consortium name="Wellcome Sanger Institute Data Sharing"/>
        </authorList>
    </citation>
    <scope>NUCLEOTIDE SEQUENCE [LARGE SCALE GENOMIC DNA]</scope>
</reference>
<feature type="region of interest" description="Disordered" evidence="1">
    <location>
        <begin position="98"/>
        <end position="315"/>
    </location>
</feature>
<dbReference type="GO" id="GO:0051087">
    <property type="term" value="F:protein-folding chaperone binding"/>
    <property type="evidence" value="ECO:0007669"/>
    <property type="project" value="InterPro"/>
</dbReference>
<dbReference type="Pfam" id="PF02179">
    <property type="entry name" value="BAG"/>
    <property type="match status" value="1"/>
</dbReference>
<feature type="compositionally biased region" description="Low complexity" evidence="1">
    <location>
        <begin position="200"/>
        <end position="211"/>
    </location>
</feature>
<feature type="compositionally biased region" description="Basic residues" evidence="1">
    <location>
        <begin position="135"/>
        <end position="144"/>
    </location>
</feature>
<dbReference type="GeneID" id="115581113"/>
<evidence type="ECO:0000256" key="1">
    <source>
        <dbReference type="SAM" id="MobiDB-lite"/>
    </source>
</evidence>
<evidence type="ECO:0000313" key="4">
    <source>
        <dbReference type="Proteomes" id="UP000472265"/>
    </source>
</evidence>
<gene>
    <name evidence="3" type="primary">BAG4</name>
    <name evidence="3" type="synonym">bag4</name>
</gene>
<dbReference type="CTD" id="9530"/>
<dbReference type="RefSeq" id="XP_030271836.1">
    <property type="nucleotide sequence ID" value="XM_030415976.1"/>
</dbReference>
<dbReference type="PROSITE" id="PS51035">
    <property type="entry name" value="BAG"/>
    <property type="match status" value="1"/>
</dbReference>
<name>A0A671VUB7_SPAAU</name>
<keyword evidence="4" id="KW-1185">Reference proteome</keyword>
<evidence type="ECO:0000313" key="3">
    <source>
        <dbReference type="Ensembl" id="ENSSAUP00010029874.1"/>
    </source>
</evidence>
<reference evidence="3" key="3">
    <citation type="submission" date="2025-09" db="UniProtKB">
        <authorList>
            <consortium name="Ensembl"/>
        </authorList>
    </citation>
    <scope>IDENTIFICATION</scope>
</reference>
<dbReference type="FunCoup" id="A0A671VUB7">
    <property type="interactions" value="591"/>
</dbReference>
<evidence type="ECO:0000259" key="2">
    <source>
        <dbReference type="PROSITE" id="PS51035"/>
    </source>
</evidence>
<feature type="compositionally biased region" description="Pro residues" evidence="1">
    <location>
        <begin position="288"/>
        <end position="300"/>
    </location>
</feature>
<dbReference type="Ensembl" id="ENSSAUT00010031490.1">
    <property type="protein sequence ID" value="ENSSAUP00010029874.1"/>
    <property type="gene ID" value="ENSSAUG00010012831.1"/>
</dbReference>
<organism evidence="3 4">
    <name type="scientific">Sparus aurata</name>
    <name type="common">Gilthead sea bream</name>
    <dbReference type="NCBI Taxonomy" id="8175"/>
    <lineage>
        <taxon>Eukaryota</taxon>
        <taxon>Metazoa</taxon>
        <taxon>Chordata</taxon>
        <taxon>Craniata</taxon>
        <taxon>Vertebrata</taxon>
        <taxon>Euteleostomi</taxon>
        <taxon>Actinopterygii</taxon>
        <taxon>Neopterygii</taxon>
        <taxon>Teleostei</taxon>
        <taxon>Neoteleostei</taxon>
        <taxon>Acanthomorphata</taxon>
        <taxon>Eupercaria</taxon>
        <taxon>Spariformes</taxon>
        <taxon>Sparidae</taxon>
        <taxon>Sparus</taxon>
    </lineage>
</organism>
<sequence length="392" mass="42848">MHHHQMQSNLKSGWPSTCNSENNIENWKNNMDAPQYPGYPSHYWYPQSHSTGHYANTYPSGSDVQPQYNPQVMPAGYPNGHGVYSPAQSQYSTSGFHPSNPFYCADPQRPSPGPYPNQGCPAEQSSGPSGQPHSQHQHQHHHYPGPHCQGGPGYPAGPYPHYSESGHAMPPTPPYPTGQALHPNPQAEAWAHSGVYAASQQQWQPGQQPPQNHYGNPVRPAHPPAWPGTGTGAPPPYQPKDQQQHRPPPVGPKPRPAPSPNPPNGKPAEISSPPQLYNRTGRGDPSQGEPPPSAPAPAPAQAPAQSQPLSQNPGLARVQEVMARVLLLQEDVDEFVGKKSDKNYRCLEELLTKELLVLDSVETQGLETIRQARKEAVQRIQAILDQLEKKAF</sequence>
<protein>
    <submittedName>
        <fullName evidence="3">BCL2 associated athanogene 4</fullName>
    </submittedName>
</protein>
<dbReference type="SUPFAM" id="SSF63491">
    <property type="entry name" value="BAG domain"/>
    <property type="match status" value="1"/>
</dbReference>
<dbReference type="AlphaFoldDB" id="A0A671VUB7"/>
<dbReference type="InterPro" id="IPR003103">
    <property type="entry name" value="BAG_domain"/>
</dbReference>
<dbReference type="Gene3D" id="1.20.58.120">
    <property type="entry name" value="BAG domain"/>
    <property type="match status" value="1"/>
</dbReference>
<dbReference type="InParanoid" id="A0A671VUB7"/>
<feature type="compositionally biased region" description="Low complexity" evidence="1">
    <location>
        <begin position="301"/>
        <end position="313"/>
    </location>
</feature>
<dbReference type="SMART" id="SM00264">
    <property type="entry name" value="BAG"/>
    <property type="match status" value="1"/>
</dbReference>